<comment type="caution">
    <text evidence="1">The sequence shown here is derived from an EMBL/GenBank/DDBJ whole genome shotgun (WGS) entry which is preliminary data.</text>
</comment>
<evidence type="ECO:0000313" key="1">
    <source>
        <dbReference type="EMBL" id="GAA3596793.1"/>
    </source>
</evidence>
<proteinExistence type="predicted"/>
<dbReference type="EMBL" id="BAABDQ010000031">
    <property type="protein sequence ID" value="GAA3596793.1"/>
    <property type="molecule type" value="Genomic_DNA"/>
</dbReference>
<name>A0ABP6Z240_9ACTN</name>
<accession>A0ABP6Z240</accession>
<dbReference type="Proteomes" id="UP001500630">
    <property type="component" value="Unassembled WGS sequence"/>
</dbReference>
<sequence length="95" mass="10482">MSSGYTGERRTHLEALAELLPNQGLVSRMLGGDDPVLWVWHPRTGRQTIIFATPSNRGWLFLWSPGGQGSVNDLEHTASALRETLDQAQEPQRGG</sequence>
<dbReference type="RefSeq" id="WP_345572593.1">
    <property type="nucleotide sequence ID" value="NZ_BAABDQ010000031.1"/>
</dbReference>
<reference evidence="2" key="1">
    <citation type="journal article" date="2019" name="Int. J. Syst. Evol. Microbiol.">
        <title>The Global Catalogue of Microorganisms (GCM) 10K type strain sequencing project: providing services to taxonomists for standard genome sequencing and annotation.</title>
        <authorList>
            <consortium name="The Broad Institute Genomics Platform"/>
            <consortium name="The Broad Institute Genome Sequencing Center for Infectious Disease"/>
            <person name="Wu L."/>
            <person name="Ma J."/>
        </authorList>
    </citation>
    <scope>NUCLEOTIDE SEQUENCE [LARGE SCALE GENOMIC DNA]</scope>
    <source>
        <strain evidence="2">JCM 17326</strain>
    </source>
</reference>
<keyword evidence="2" id="KW-1185">Reference proteome</keyword>
<organism evidence="1 2">
    <name type="scientific">Nonomuraea rosea</name>
    <dbReference type="NCBI Taxonomy" id="638574"/>
    <lineage>
        <taxon>Bacteria</taxon>
        <taxon>Bacillati</taxon>
        <taxon>Actinomycetota</taxon>
        <taxon>Actinomycetes</taxon>
        <taxon>Streptosporangiales</taxon>
        <taxon>Streptosporangiaceae</taxon>
        <taxon>Nonomuraea</taxon>
    </lineage>
</organism>
<protein>
    <submittedName>
        <fullName evidence="1">Uncharacterized protein</fullName>
    </submittedName>
</protein>
<evidence type="ECO:0000313" key="2">
    <source>
        <dbReference type="Proteomes" id="UP001500630"/>
    </source>
</evidence>
<gene>
    <name evidence="1" type="ORF">GCM10022419_095030</name>
</gene>